<feature type="domain" description="SAM" evidence="2">
    <location>
        <begin position="328"/>
        <end position="391"/>
    </location>
</feature>
<dbReference type="SMART" id="SM00454">
    <property type="entry name" value="SAM"/>
    <property type="match status" value="1"/>
</dbReference>
<dbReference type="InterPro" id="IPR001849">
    <property type="entry name" value="PH_domain"/>
</dbReference>
<dbReference type="Gene3D" id="2.30.29.30">
    <property type="entry name" value="Pleckstrin-homology domain (PH domain)/Phosphotyrosine-binding domain (PTB)"/>
    <property type="match status" value="1"/>
</dbReference>
<comment type="caution">
    <text evidence="3">The sequence shown here is derived from an EMBL/GenBank/DDBJ whole genome shotgun (WGS) entry which is preliminary data.</text>
</comment>
<dbReference type="CDD" id="cd00821">
    <property type="entry name" value="PH"/>
    <property type="match status" value="1"/>
</dbReference>
<dbReference type="Pfam" id="PF00169">
    <property type="entry name" value="PH"/>
    <property type="match status" value="1"/>
</dbReference>
<feature type="compositionally biased region" description="Acidic residues" evidence="1">
    <location>
        <begin position="441"/>
        <end position="450"/>
    </location>
</feature>
<name>A0A422PBP1_9TRYP</name>
<dbReference type="PROSITE" id="PS50105">
    <property type="entry name" value="SAM_DOMAIN"/>
    <property type="match status" value="1"/>
</dbReference>
<dbReference type="CDD" id="cd09487">
    <property type="entry name" value="SAM_superfamily"/>
    <property type="match status" value="1"/>
</dbReference>
<dbReference type="SUPFAM" id="SSF47769">
    <property type="entry name" value="SAM/Pointed domain"/>
    <property type="match status" value="1"/>
</dbReference>
<evidence type="ECO:0000313" key="4">
    <source>
        <dbReference type="Proteomes" id="UP000284403"/>
    </source>
</evidence>
<protein>
    <recommendedName>
        <fullName evidence="2">SAM domain-containing protein</fullName>
    </recommendedName>
</protein>
<dbReference type="InterPro" id="IPR011993">
    <property type="entry name" value="PH-like_dom_sf"/>
</dbReference>
<feature type="region of interest" description="Disordered" evidence="1">
    <location>
        <begin position="293"/>
        <end position="313"/>
    </location>
</feature>
<dbReference type="AlphaFoldDB" id="A0A422PBP1"/>
<dbReference type="SMART" id="SM00233">
    <property type="entry name" value="PH"/>
    <property type="match status" value="1"/>
</dbReference>
<evidence type="ECO:0000256" key="1">
    <source>
        <dbReference type="SAM" id="MobiDB-lite"/>
    </source>
</evidence>
<dbReference type="Proteomes" id="UP000284403">
    <property type="component" value="Unassembled WGS sequence"/>
</dbReference>
<dbReference type="OrthoDB" id="240623at2759"/>
<accession>A0A422PBP1</accession>
<dbReference type="Pfam" id="PF00536">
    <property type="entry name" value="SAM_1"/>
    <property type="match status" value="1"/>
</dbReference>
<dbReference type="SUPFAM" id="SSF50729">
    <property type="entry name" value="PH domain-like"/>
    <property type="match status" value="1"/>
</dbReference>
<organism evidence="3 4">
    <name type="scientific">Trypanosoma conorhini</name>
    <dbReference type="NCBI Taxonomy" id="83891"/>
    <lineage>
        <taxon>Eukaryota</taxon>
        <taxon>Discoba</taxon>
        <taxon>Euglenozoa</taxon>
        <taxon>Kinetoplastea</taxon>
        <taxon>Metakinetoplastina</taxon>
        <taxon>Trypanosomatida</taxon>
        <taxon>Trypanosomatidae</taxon>
        <taxon>Trypanosoma</taxon>
    </lineage>
</organism>
<gene>
    <name evidence="3" type="ORF">Tco025E_05602</name>
</gene>
<dbReference type="InterPro" id="IPR001660">
    <property type="entry name" value="SAM"/>
</dbReference>
<sequence>METLAVWCERQTAFFTKAFKKRYVTFDPESRRLSYAEDECKPPKGALIVTKVARCCQVMEVKASDLFTLMIDGKHEDGKEDQWTLRMPTREVFEEWHQAIRSVCAAAGLMEPLNFGLPFIDPRTSLPFAQVPLEHLFRFAVLEKAVIHFFATVTLVTATTGKESHPARHHLVVGDKAIYIFTHNATILYCSLISHIRRIYQGPEATFFAVHVKSPEPDIVVKDFSGGTQVASILARLFSVTTGKSLSVMPINVPTAEVLAESQQLRLSGDEGYKLHVVSPTTKMRLRQVIDANRDGAGAGSNNGLNTNGEDRTPAVDKSLLTEAATPGPADPLTALLLTIGLSEYAPRLLSQHVDLDVLQCMDVSDLMTFGVSDATHCRKILDAASQLDTASPAVGTDAALDTLTPKAAYPTGKAAVGVTLSDDDDDDDIHLPLPPRMELTLDDDSDEELLPPAPPPVKVAGPPAIVLDDDDL</sequence>
<dbReference type="InterPro" id="IPR013761">
    <property type="entry name" value="SAM/pointed_sf"/>
</dbReference>
<dbReference type="GeneID" id="40319213"/>
<dbReference type="RefSeq" id="XP_029227395.1">
    <property type="nucleotide sequence ID" value="XM_029372495.1"/>
</dbReference>
<evidence type="ECO:0000259" key="2">
    <source>
        <dbReference type="PROSITE" id="PS50105"/>
    </source>
</evidence>
<dbReference type="EMBL" id="MKKU01000337">
    <property type="protein sequence ID" value="RNF15132.1"/>
    <property type="molecule type" value="Genomic_DNA"/>
</dbReference>
<proteinExistence type="predicted"/>
<feature type="region of interest" description="Disordered" evidence="1">
    <location>
        <begin position="420"/>
        <end position="473"/>
    </location>
</feature>
<evidence type="ECO:0000313" key="3">
    <source>
        <dbReference type="EMBL" id="RNF15132.1"/>
    </source>
</evidence>
<dbReference type="Gene3D" id="1.10.150.50">
    <property type="entry name" value="Transcription Factor, Ets-1"/>
    <property type="match status" value="1"/>
</dbReference>
<reference evidence="3 4" key="1">
    <citation type="journal article" date="2018" name="BMC Genomics">
        <title>Genomic comparison of Trypanosoma conorhini and Trypanosoma rangeli to Trypanosoma cruzi strains of high and low virulence.</title>
        <authorList>
            <person name="Bradwell K.R."/>
            <person name="Koparde V.N."/>
            <person name="Matveyev A.V."/>
            <person name="Serrano M.G."/>
            <person name="Alves J.M."/>
            <person name="Parikh H."/>
            <person name="Huang B."/>
            <person name="Lee V."/>
            <person name="Espinosa-Alvarez O."/>
            <person name="Ortiz P.A."/>
            <person name="Costa-Martins A.G."/>
            <person name="Teixeira M.M."/>
            <person name="Buck G.A."/>
        </authorList>
    </citation>
    <scope>NUCLEOTIDE SEQUENCE [LARGE SCALE GENOMIC DNA]</scope>
    <source>
        <strain evidence="3 4">025E</strain>
    </source>
</reference>
<keyword evidence="4" id="KW-1185">Reference proteome</keyword>